<dbReference type="EMBL" id="JAXIOK010000023">
    <property type="protein sequence ID" value="KAK4743541.1"/>
    <property type="molecule type" value="Genomic_DNA"/>
</dbReference>
<evidence type="ECO:0000313" key="1">
    <source>
        <dbReference type="EMBL" id="KAK4743541.1"/>
    </source>
</evidence>
<name>A0AAN7JAH7_9MYRT</name>
<dbReference type="Proteomes" id="UP001345219">
    <property type="component" value="Chromosome 1"/>
</dbReference>
<accession>A0AAN7JAH7</accession>
<keyword evidence="2" id="KW-1185">Reference proteome</keyword>
<protein>
    <submittedName>
        <fullName evidence="1">Uncharacterized protein</fullName>
    </submittedName>
</protein>
<reference evidence="1 2" key="1">
    <citation type="journal article" date="2023" name="Hortic Res">
        <title>Pangenome of water caltrop reveals structural variations and asymmetric subgenome divergence after allopolyploidization.</title>
        <authorList>
            <person name="Zhang X."/>
            <person name="Chen Y."/>
            <person name="Wang L."/>
            <person name="Yuan Y."/>
            <person name="Fang M."/>
            <person name="Shi L."/>
            <person name="Lu R."/>
            <person name="Comes H.P."/>
            <person name="Ma Y."/>
            <person name="Chen Y."/>
            <person name="Huang G."/>
            <person name="Zhou Y."/>
            <person name="Zheng Z."/>
            <person name="Qiu Y."/>
        </authorList>
    </citation>
    <scope>NUCLEOTIDE SEQUENCE [LARGE SCALE GENOMIC DNA]</scope>
    <source>
        <tissue evidence="1">Roots</tissue>
    </source>
</reference>
<proteinExistence type="predicted"/>
<comment type="caution">
    <text evidence="1">The sequence shown here is derived from an EMBL/GenBank/DDBJ whole genome shotgun (WGS) entry which is preliminary data.</text>
</comment>
<gene>
    <name evidence="1" type="ORF">SAY87_001542</name>
</gene>
<dbReference type="AlphaFoldDB" id="A0AAN7JAH7"/>
<organism evidence="1 2">
    <name type="scientific">Trapa incisa</name>
    <dbReference type="NCBI Taxonomy" id="236973"/>
    <lineage>
        <taxon>Eukaryota</taxon>
        <taxon>Viridiplantae</taxon>
        <taxon>Streptophyta</taxon>
        <taxon>Embryophyta</taxon>
        <taxon>Tracheophyta</taxon>
        <taxon>Spermatophyta</taxon>
        <taxon>Magnoliopsida</taxon>
        <taxon>eudicotyledons</taxon>
        <taxon>Gunneridae</taxon>
        <taxon>Pentapetalae</taxon>
        <taxon>rosids</taxon>
        <taxon>malvids</taxon>
        <taxon>Myrtales</taxon>
        <taxon>Lythraceae</taxon>
        <taxon>Trapa</taxon>
    </lineage>
</organism>
<sequence>MGGSSRFHKKASSSAPASFTSFFKFFKPVSRRTARCARDDSLADDPMSPRKVWPSDYDKGRYVAKPGIDNLATEFIAKFHESRVLESEIQTIKV</sequence>
<dbReference type="PANTHER" id="PTHR33511">
    <property type="entry name" value="OS06G0632400 PROTEIN"/>
    <property type="match status" value="1"/>
</dbReference>
<evidence type="ECO:0000313" key="2">
    <source>
        <dbReference type="Proteomes" id="UP001345219"/>
    </source>
</evidence>